<evidence type="ECO:0000256" key="4">
    <source>
        <dbReference type="ARBA" id="ARBA00022840"/>
    </source>
</evidence>
<organism evidence="6 7">
    <name type="scientific">Kingdonia uniflora</name>
    <dbReference type="NCBI Taxonomy" id="39325"/>
    <lineage>
        <taxon>Eukaryota</taxon>
        <taxon>Viridiplantae</taxon>
        <taxon>Streptophyta</taxon>
        <taxon>Embryophyta</taxon>
        <taxon>Tracheophyta</taxon>
        <taxon>Spermatophyta</taxon>
        <taxon>Magnoliopsida</taxon>
        <taxon>Ranunculales</taxon>
        <taxon>Circaeasteraceae</taxon>
        <taxon>Kingdonia</taxon>
    </lineage>
</organism>
<evidence type="ECO:0000256" key="1">
    <source>
        <dbReference type="ARBA" id="ARBA00022679"/>
    </source>
</evidence>
<reference evidence="6 7" key="1">
    <citation type="journal article" date="2020" name="IScience">
        <title>Genome Sequencing of the Endangered Kingdonia uniflora (Circaeasteraceae, Ranunculales) Reveals Potential Mechanisms of Evolutionary Specialization.</title>
        <authorList>
            <person name="Sun Y."/>
            <person name="Deng T."/>
            <person name="Zhang A."/>
            <person name="Moore M.J."/>
            <person name="Landis J.B."/>
            <person name="Lin N."/>
            <person name="Zhang H."/>
            <person name="Zhang X."/>
            <person name="Huang J."/>
            <person name="Zhang X."/>
            <person name="Sun H."/>
            <person name="Wang H."/>
        </authorList>
    </citation>
    <scope>NUCLEOTIDE SEQUENCE [LARGE SCALE GENOMIC DNA]</scope>
    <source>
        <strain evidence="6">TB1705</strain>
        <tissue evidence="6">Leaf</tissue>
    </source>
</reference>
<dbReference type="PROSITE" id="PS00106">
    <property type="entry name" value="GALACTOKINASE"/>
    <property type="match status" value="1"/>
</dbReference>
<dbReference type="PANTHER" id="PTHR10457:SF7">
    <property type="entry name" value="GALACTOKINASE-RELATED"/>
    <property type="match status" value="1"/>
</dbReference>
<name>A0A7J7KUH6_9MAGN</name>
<keyword evidence="3" id="KW-0418">Kinase</keyword>
<dbReference type="InterPro" id="IPR006203">
    <property type="entry name" value="GHMP_knse_ATP-bd_CS"/>
</dbReference>
<dbReference type="InterPro" id="IPR014721">
    <property type="entry name" value="Ribsml_uS5_D2-typ_fold_subgr"/>
</dbReference>
<dbReference type="InterPro" id="IPR000705">
    <property type="entry name" value="Galactokinase"/>
</dbReference>
<dbReference type="InterPro" id="IPR019741">
    <property type="entry name" value="Galactokinase_CS"/>
</dbReference>
<dbReference type="Pfam" id="PF00650">
    <property type="entry name" value="CRAL_TRIO"/>
    <property type="match status" value="1"/>
</dbReference>
<dbReference type="SUPFAM" id="SSF52087">
    <property type="entry name" value="CRAL/TRIO domain"/>
    <property type="match status" value="1"/>
</dbReference>
<dbReference type="InterPro" id="IPR020568">
    <property type="entry name" value="Ribosomal_Su5_D2-typ_SF"/>
</dbReference>
<evidence type="ECO:0000256" key="2">
    <source>
        <dbReference type="ARBA" id="ARBA00022741"/>
    </source>
</evidence>
<dbReference type="SUPFAM" id="SSF54211">
    <property type="entry name" value="Ribosomal protein S5 domain 2-like"/>
    <property type="match status" value="1"/>
</dbReference>
<sequence>MPLYEMNKIYLQLSIDSNLPTPSLVSSSSYMMAKCEDLPLPVFTSLEPFYGNGSQHEEADKLRFDNIKSKFLEVFGHQPELYVRSLGRVNLIGEHIDYEGYSVLPMAIRQDTIVAIRKHDVAESPKLLRIANVNGQKYSMCTYPADPHQDIDLKNKNGVITSCLPVGLDVLVDETVPTGSGLSSSAAFVCSSTVDIMAESEKAVFLNEESYTAEDIGKITKENLLSVFNERASHVYLEAKCDHALKDTVSSNLSDEEMLKKLGDLLNESHYSCSAFYDCSCAELEQLVKICRDNGALGARLTGAGWGSCAVALVKESIDWYPERLGKLFILHVPYVFMTAWKMIYPFIDENTKKKVVFVDTKVLKSTLLQYIDESQIPDIYGGKQPLVTIQDSKLHESISTL</sequence>
<dbReference type="PROSITE" id="PS50191">
    <property type="entry name" value="CRAL_TRIO"/>
    <property type="match status" value="1"/>
</dbReference>
<dbReference type="InterPro" id="IPR036554">
    <property type="entry name" value="GHMP_kinase_C_sf"/>
</dbReference>
<accession>A0A7J7KUH6</accession>
<dbReference type="InterPro" id="IPR036865">
    <property type="entry name" value="CRAL-TRIO_dom_sf"/>
</dbReference>
<dbReference type="Pfam" id="PF08544">
    <property type="entry name" value="GHMP_kinases_C"/>
    <property type="match status" value="1"/>
</dbReference>
<dbReference type="OrthoDB" id="187738at2759"/>
<evidence type="ECO:0000313" key="7">
    <source>
        <dbReference type="Proteomes" id="UP000541444"/>
    </source>
</evidence>
<dbReference type="GO" id="GO:0004335">
    <property type="term" value="F:galactokinase activity"/>
    <property type="evidence" value="ECO:0007669"/>
    <property type="project" value="InterPro"/>
</dbReference>
<dbReference type="SMART" id="SM00516">
    <property type="entry name" value="SEC14"/>
    <property type="match status" value="1"/>
</dbReference>
<keyword evidence="1" id="KW-0808">Transferase</keyword>
<dbReference type="GO" id="GO:0006012">
    <property type="term" value="P:galactose metabolic process"/>
    <property type="evidence" value="ECO:0007669"/>
    <property type="project" value="InterPro"/>
</dbReference>
<dbReference type="Pfam" id="PF10509">
    <property type="entry name" value="GalKase_gal_bdg"/>
    <property type="match status" value="1"/>
</dbReference>
<evidence type="ECO:0000313" key="6">
    <source>
        <dbReference type="EMBL" id="KAF6134006.1"/>
    </source>
</evidence>
<dbReference type="GO" id="GO:0005524">
    <property type="term" value="F:ATP binding"/>
    <property type="evidence" value="ECO:0007669"/>
    <property type="project" value="UniProtKB-KW"/>
</dbReference>
<proteinExistence type="predicted"/>
<dbReference type="InterPro" id="IPR019539">
    <property type="entry name" value="GalKase_N"/>
</dbReference>
<keyword evidence="4" id="KW-0067">ATP-binding</keyword>
<dbReference type="Proteomes" id="UP000541444">
    <property type="component" value="Unassembled WGS sequence"/>
</dbReference>
<dbReference type="PROSITE" id="PS00627">
    <property type="entry name" value="GHMP_KINASES_ATP"/>
    <property type="match status" value="1"/>
</dbReference>
<dbReference type="CDD" id="cd00170">
    <property type="entry name" value="SEC14"/>
    <property type="match status" value="1"/>
</dbReference>
<dbReference type="GO" id="GO:0005829">
    <property type="term" value="C:cytosol"/>
    <property type="evidence" value="ECO:0007669"/>
    <property type="project" value="TreeGrafter"/>
</dbReference>
<dbReference type="InterPro" id="IPR001251">
    <property type="entry name" value="CRAL-TRIO_dom"/>
</dbReference>
<dbReference type="PRINTS" id="PR00473">
    <property type="entry name" value="GALCTOKINASE"/>
</dbReference>
<protein>
    <recommendedName>
        <fullName evidence="5">CRAL-TRIO domain-containing protein</fullName>
    </recommendedName>
</protein>
<keyword evidence="2" id="KW-0547">Nucleotide-binding</keyword>
<dbReference type="SUPFAM" id="SSF55060">
    <property type="entry name" value="GHMP Kinase, C-terminal domain"/>
    <property type="match status" value="1"/>
</dbReference>
<feature type="domain" description="CRAL-TRIO" evidence="5">
    <location>
        <begin position="212"/>
        <end position="389"/>
    </location>
</feature>
<dbReference type="PRINTS" id="PR00959">
    <property type="entry name" value="MEVGALKINASE"/>
</dbReference>
<dbReference type="Gene3D" id="3.40.525.10">
    <property type="entry name" value="CRAL-TRIO lipid binding domain"/>
    <property type="match status" value="1"/>
</dbReference>
<evidence type="ECO:0000256" key="3">
    <source>
        <dbReference type="ARBA" id="ARBA00022777"/>
    </source>
</evidence>
<comment type="caution">
    <text evidence="6">The sequence shown here is derived from an EMBL/GenBank/DDBJ whole genome shotgun (WGS) entry which is preliminary data.</text>
</comment>
<dbReference type="InterPro" id="IPR013750">
    <property type="entry name" value="GHMP_kinase_C_dom"/>
</dbReference>
<gene>
    <name evidence="6" type="ORF">GIB67_038297</name>
</gene>
<dbReference type="Gene3D" id="3.30.230.10">
    <property type="match status" value="1"/>
</dbReference>
<keyword evidence="7" id="KW-1185">Reference proteome</keyword>
<dbReference type="EMBL" id="JACGCM010002893">
    <property type="protein sequence ID" value="KAF6134006.1"/>
    <property type="molecule type" value="Genomic_DNA"/>
</dbReference>
<evidence type="ECO:0000259" key="5">
    <source>
        <dbReference type="PROSITE" id="PS50191"/>
    </source>
</evidence>
<dbReference type="PANTHER" id="PTHR10457">
    <property type="entry name" value="MEVALONATE KINASE/GALACTOKINASE"/>
    <property type="match status" value="1"/>
</dbReference>
<dbReference type="AlphaFoldDB" id="A0A7J7KUH6"/>